<keyword evidence="2" id="KW-0472">Membrane</keyword>
<feature type="region of interest" description="Disordered" evidence="1">
    <location>
        <begin position="135"/>
        <end position="155"/>
    </location>
</feature>
<evidence type="ECO:0000313" key="3">
    <source>
        <dbReference type="EMBL" id="KAH9825696.1"/>
    </source>
</evidence>
<protein>
    <submittedName>
        <fullName evidence="3">Uncharacterized protein</fullName>
    </submittedName>
</protein>
<dbReference type="Proteomes" id="UP001138500">
    <property type="component" value="Unassembled WGS sequence"/>
</dbReference>
<accession>A0A9W7W0K0</accession>
<sequence>MVPTFSHLLPRFYYTDVDCSGDSCSSSLSTALIIAIVVILIIKIIFWGWLVHHCMKRRRNMAREGDEKRNNNGNAPSWTALMTPTHQQQDDIADLPAYEPPRRTPYTSLPSYDGPNYHGYGVAQQEAPMEMKPTHVRNTSYGGARFGEPGKAGGS</sequence>
<evidence type="ECO:0000313" key="4">
    <source>
        <dbReference type="Proteomes" id="UP001138500"/>
    </source>
</evidence>
<keyword evidence="4" id="KW-1185">Reference proteome</keyword>
<gene>
    <name evidence="3" type="ORF">Tdes44962_MAKER00626</name>
</gene>
<evidence type="ECO:0000256" key="2">
    <source>
        <dbReference type="SAM" id="Phobius"/>
    </source>
</evidence>
<reference evidence="3 4" key="1">
    <citation type="journal article" date="2018" name="IMA Fungus">
        <title>IMA Genome-F 10: Nine draft genome sequences of Claviceps purpurea s.lat., including C. arundinis, C. humidiphila, and C. cf. spartinae, pseudomolecules for the pitch canker pathogen Fusarium circinatum, draft genome of Davidsoniella eucalypti, Grosmannia galeiformis, Quambalaria eucalypti, and Teratosphaeria destructans.</title>
        <authorList>
            <person name="Wingfield B.D."/>
            <person name="Liu M."/>
            <person name="Nguyen H.D."/>
            <person name="Lane F.A."/>
            <person name="Morgan S.W."/>
            <person name="De Vos L."/>
            <person name="Wilken P.M."/>
            <person name="Duong T.A."/>
            <person name="Aylward J."/>
            <person name="Coetzee M.P."/>
            <person name="Dadej K."/>
            <person name="De Beer Z.W."/>
            <person name="Findlay W."/>
            <person name="Havenga M."/>
            <person name="Kolarik M."/>
            <person name="Menzies J.G."/>
            <person name="Naidoo K."/>
            <person name="Pochopski O."/>
            <person name="Shoukouhi P."/>
            <person name="Santana Q.C."/>
            <person name="Seifert K.A."/>
            <person name="Soal N."/>
            <person name="Steenkamp E.T."/>
            <person name="Tatham C.T."/>
            <person name="van der Nest M.A."/>
            <person name="Wingfield M.J."/>
        </authorList>
    </citation>
    <scope>NUCLEOTIDE SEQUENCE [LARGE SCALE GENOMIC DNA]</scope>
    <source>
        <strain evidence="3">CMW44962</strain>
    </source>
</reference>
<feature type="transmembrane region" description="Helical" evidence="2">
    <location>
        <begin position="31"/>
        <end position="51"/>
    </location>
</feature>
<dbReference type="AlphaFoldDB" id="A0A9W7W0K0"/>
<comment type="caution">
    <text evidence="3">The sequence shown here is derived from an EMBL/GenBank/DDBJ whole genome shotgun (WGS) entry which is preliminary data.</text>
</comment>
<feature type="compositionally biased region" description="Basic and acidic residues" evidence="1">
    <location>
        <begin position="61"/>
        <end position="70"/>
    </location>
</feature>
<feature type="compositionally biased region" description="Polar residues" evidence="1">
    <location>
        <begin position="71"/>
        <end position="87"/>
    </location>
</feature>
<keyword evidence="2" id="KW-1133">Transmembrane helix</keyword>
<proteinExistence type="predicted"/>
<evidence type="ECO:0000256" key="1">
    <source>
        <dbReference type="SAM" id="MobiDB-lite"/>
    </source>
</evidence>
<name>A0A9W7W0K0_9PEZI</name>
<feature type="region of interest" description="Disordered" evidence="1">
    <location>
        <begin position="61"/>
        <end position="111"/>
    </location>
</feature>
<keyword evidence="2" id="KW-0812">Transmembrane</keyword>
<reference evidence="3 4" key="2">
    <citation type="journal article" date="2021" name="Curr. Genet.">
        <title>Genetic response to nitrogen starvation in the aggressive Eucalyptus foliar pathogen Teratosphaeria destructans.</title>
        <authorList>
            <person name="Havenga M."/>
            <person name="Wingfield B.D."/>
            <person name="Wingfield M.J."/>
            <person name="Dreyer L.L."/>
            <person name="Roets F."/>
            <person name="Aylward J."/>
        </authorList>
    </citation>
    <scope>NUCLEOTIDE SEQUENCE [LARGE SCALE GENOMIC DNA]</scope>
    <source>
        <strain evidence="3">CMW44962</strain>
    </source>
</reference>
<dbReference type="EMBL" id="RIBY02002089">
    <property type="protein sequence ID" value="KAH9825696.1"/>
    <property type="molecule type" value="Genomic_DNA"/>
</dbReference>
<organism evidence="3 4">
    <name type="scientific">Teratosphaeria destructans</name>
    <dbReference type="NCBI Taxonomy" id="418781"/>
    <lineage>
        <taxon>Eukaryota</taxon>
        <taxon>Fungi</taxon>
        <taxon>Dikarya</taxon>
        <taxon>Ascomycota</taxon>
        <taxon>Pezizomycotina</taxon>
        <taxon>Dothideomycetes</taxon>
        <taxon>Dothideomycetidae</taxon>
        <taxon>Mycosphaerellales</taxon>
        <taxon>Teratosphaeriaceae</taxon>
        <taxon>Teratosphaeria</taxon>
    </lineage>
</organism>